<evidence type="ECO:0000259" key="10">
    <source>
        <dbReference type="Pfam" id="PF02602"/>
    </source>
</evidence>
<name>A0A7Z0RUX6_9GAMM</name>
<dbReference type="CDD" id="cd06578">
    <property type="entry name" value="HemD"/>
    <property type="match status" value="1"/>
</dbReference>
<dbReference type="InterPro" id="IPR036108">
    <property type="entry name" value="4pyrrol_syn_uPrphyn_synt_sf"/>
</dbReference>
<evidence type="ECO:0000256" key="5">
    <source>
        <dbReference type="ARBA" id="ARBA00023244"/>
    </source>
</evidence>
<evidence type="ECO:0000256" key="1">
    <source>
        <dbReference type="ARBA" id="ARBA00004772"/>
    </source>
</evidence>
<gene>
    <name evidence="11" type="ORF">HZS81_10235</name>
</gene>
<comment type="function">
    <text evidence="6 9">Catalyzes cyclization of the linear tetrapyrrole, hydroxymethylbilane, to the macrocyclic uroporphyrinogen III.</text>
</comment>
<evidence type="ECO:0000256" key="7">
    <source>
        <dbReference type="ARBA" id="ARBA00040167"/>
    </source>
</evidence>
<organism evidence="11 12">
    <name type="scientific">Vreelandella salicampi</name>
    <dbReference type="NCBI Taxonomy" id="1449798"/>
    <lineage>
        <taxon>Bacteria</taxon>
        <taxon>Pseudomonadati</taxon>
        <taxon>Pseudomonadota</taxon>
        <taxon>Gammaproteobacteria</taxon>
        <taxon>Oceanospirillales</taxon>
        <taxon>Halomonadaceae</taxon>
        <taxon>Vreelandella</taxon>
    </lineage>
</organism>
<dbReference type="GO" id="GO:0004852">
    <property type="term" value="F:uroporphyrinogen-III synthase activity"/>
    <property type="evidence" value="ECO:0007669"/>
    <property type="project" value="UniProtKB-UniRule"/>
</dbReference>
<keyword evidence="4 9" id="KW-0456">Lyase</keyword>
<evidence type="ECO:0000313" key="12">
    <source>
        <dbReference type="Proteomes" id="UP000586119"/>
    </source>
</evidence>
<protein>
    <recommendedName>
        <fullName evidence="7 9">Uroporphyrinogen-III synthase</fullName>
        <ecNumber evidence="3 9">4.2.1.75</ecNumber>
    </recommendedName>
</protein>
<feature type="domain" description="Tetrapyrrole biosynthesis uroporphyrinogen III synthase" evidence="10">
    <location>
        <begin position="16"/>
        <end position="240"/>
    </location>
</feature>
<dbReference type="Gene3D" id="3.40.50.10090">
    <property type="match status" value="2"/>
</dbReference>
<dbReference type="SUPFAM" id="SSF69618">
    <property type="entry name" value="HemD-like"/>
    <property type="match status" value="1"/>
</dbReference>
<proteinExistence type="inferred from homology"/>
<dbReference type="PANTHER" id="PTHR38042">
    <property type="entry name" value="UROPORPHYRINOGEN-III SYNTHASE, CHLOROPLASTIC"/>
    <property type="match status" value="1"/>
</dbReference>
<evidence type="ECO:0000256" key="4">
    <source>
        <dbReference type="ARBA" id="ARBA00023239"/>
    </source>
</evidence>
<evidence type="ECO:0000256" key="6">
    <source>
        <dbReference type="ARBA" id="ARBA00037589"/>
    </source>
</evidence>
<dbReference type="RefSeq" id="WP_179930462.1">
    <property type="nucleotide sequence ID" value="NZ_JACCDF010000008.1"/>
</dbReference>
<keyword evidence="5 9" id="KW-0627">Porphyrin biosynthesis</keyword>
<dbReference type="InterPro" id="IPR039793">
    <property type="entry name" value="UROS/Hem4"/>
</dbReference>
<dbReference type="PANTHER" id="PTHR38042:SF1">
    <property type="entry name" value="UROPORPHYRINOGEN-III SYNTHASE, CHLOROPLASTIC"/>
    <property type="match status" value="1"/>
</dbReference>
<dbReference type="GO" id="GO:0006782">
    <property type="term" value="P:protoporphyrinogen IX biosynthetic process"/>
    <property type="evidence" value="ECO:0007669"/>
    <property type="project" value="UniProtKB-UniRule"/>
</dbReference>
<keyword evidence="12" id="KW-1185">Reference proteome</keyword>
<dbReference type="InterPro" id="IPR003754">
    <property type="entry name" value="4pyrrol_synth_uPrphyn_synth"/>
</dbReference>
<comment type="catalytic activity">
    <reaction evidence="8 9">
        <text>hydroxymethylbilane = uroporphyrinogen III + H2O</text>
        <dbReference type="Rhea" id="RHEA:18965"/>
        <dbReference type="ChEBI" id="CHEBI:15377"/>
        <dbReference type="ChEBI" id="CHEBI:57308"/>
        <dbReference type="ChEBI" id="CHEBI:57845"/>
        <dbReference type="EC" id="4.2.1.75"/>
    </reaction>
</comment>
<comment type="pathway">
    <text evidence="1 9">Porphyrin-containing compound metabolism; protoporphyrin-IX biosynthesis; coproporphyrinogen-III from 5-aminolevulinate: step 3/4.</text>
</comment>
<dbReference type="GO" id="GO:0006780">
    <property type="term" value="P:uroporphyrinogen III biosynthetic process"/>
    <property type="evidence" value="ECO:0007669"/>
    <property type="project" value="UniProtKB-UniRule"/>
</dbReference>
<evidence type="ECO:0000256" key="9">
    <source>
        <dbReference type="RuleBase" id="RU366031"/>
    </source>
</evidence>
<comment type="similarity">
    <text evidence="2 9">Belongs to the uroporphyrinogen-III synthase family.</text>
</comment>
<accession>A0A7Z0RUX6</accession>
<dbReference type="EC" id="4.2.1.75" evidence="3 9"/>
<dbReference type="Pfam" id="PF02602">
    <property type="entry name" value="HEM4"/>
    <property type="match status" value="1"/>
</dbReference>
<evidence type="ECO:0000313" key="11">
    <source>
        <dbReference type="EMBL" id="NYS61131.1"/>
    </source>
</evidence>
<dbReference type="Proteomes" id="UP000586119">
    <property type="component" value="Unassembled WGS sequence"/>
</dbReference>
<reference evidence="11 12" key="1">
    <citation type="journal article" date="2015" name="Int. J. Syst. Evol. Microbiol.">
        <title>Halomonas salicampi sp. nov., a halotolerant and alkalitolerant bacterium isolated from a saltern soil.</title>
        <authorList>
            <person name="Lee J.C."/>
            <person name="Kim Y.S."/>
            <person name="Yun B.S."/>
            <person name="Whang K.S."/>
        </authorList>
    </citation>
    <scope>NUCLEOTIDE SEQUENCE [LARGE SCALE GENOMIC DNA]</scope>
    <source>
        <strain evidence="11 12">BH103</strain>
    </source>
</reference>
<dbReference type="EMBL" id="JACCDF010000008">
    <property type="protein sequence ID" value="NYS61131.1"/>
    <property type="molecule type" value="Genomic_DNA"/>
</dbReference>
<evidence type="ECO:0000256" key="3">
    <source>
        <dbReference type="ARBA" id="ARBA00013109"/>
    </source>
</evidence>
<dbReference type="AlphaFoldDB" id="A0A7Z0RUX6"/>
<dbReference type="UniPathway" id="UPA00251">
    <property type="reaction ID" value="UER00320"/>
</dbReference>
<evidence type="ECO:0000256" key="2">
    <source>
        <dbReference type="ARBA" id="ARBA00008133"/>
    </source>
</evidence>
<comment type="caution">
    <text evidence="11">The sequence shown here is derived from an EMBL/GenBank/DDBJ whole genome shotgun (WGS) entry which is preliminary data.</text>
</comment>
<evidence type="ECO:0000256" key="8">
    <source>
        <dbReference type="ARBA" id="ARBA00048617"/>
    </source>
</evidence>
<sequence length="258" mass="27392">MMPPVLITRPGERGAVLADAIEQRGFAVELLGVIQLEALPEDPALRSLWLDIDQYQKIIVVSPFAADCLSAALDRYWPQLPIGIDYYSVGSATAQTLHAKLGVRVHVPANSGEDTSEALLALPSLQHVDRQKVLIVAGDGGRALLADTLSARGANVTRASVYRRVYAPPDNSGKTRLTQGNYQALIVTSGEQLQHLAKWCNQAALNQPLIVSSRRLATLAETLGFRAPTVASGATPAALTAALARACNPPGTDVDQGT</sequence>